<comment type="caution">
    <text evidence="1">The sequence shown here is derived from an EMBL/GenBank/DDBJ whole genome shotgun (WGS) entry which is preliminary data.</text>
</comment>
<dbReference type="CDD" id="cd07516">
    <property type="entry name" value="HAD_Pase"/>
    <property type="match status" value="1"/>
</dbReference>
<dbReference type="EMBL" id="JASKHM010000012">
    <property type="protein sequence ID" value="MEQ4484714.1"/>
    <property type="molecule type" value="Genomic_DNA"/>
</dbReference>
<dbReference type="RefSeq" id="WP_232187094.1">
    <property type="nucleotide sequence ID" value="NZ_JAIOAP010000011.1"/>
</dbReference>
<dbReference type="Gene3D" id="3.30.1240.10">
    <property type="match status" value="1"/>
</dbReference>
<dbReference type="SFLD" id="SFLDG01144">
    <property type="entry name" value="C2.B.4:_PGP_Like"/>
    <property type="match status" value="1"/>
</dbReference>
<dbReference type="SUPFAM" id="SSF56784">
    <property type="entry name" value="HAD-like"/>
    <property type="match status" value="1"/>
</dbReference>
<dbReference type="InterPro" id="IPR036412">
    <property type="entry name" value="HAD-like_sf"/>
</dbReference>
<dbReference type="PANTHER" id="PTHR10000:SF8">
    <property type="entry name" value="HAD SUPERFAMILY HYDROLASE-LIKE, TYPE 3"/>
    <property type="match status" value="1"/>
</dbReference>
<dbReference type="Proteomes" id="UP001493487">
    <property type="component" value="Unassembled WGS sequence"/>
</dbReference>
<keyword evidence="2" id="KW-1185">Reference proteome</keyword>
<dbReference type="Pfam" id="PF08282">
    <property type="entry name" value="Hydrolase_3"/>
    <property type="match status" value="1"/>
</dbReference>
<organism evidence="1 2">
    <name type="scientific">Cohnella silvisoli</name>
    <dbReference type="NCBI Taxonomy" id="2873699"/>
    <lineage>
        <taxon>Bacteria</taxon>
        <taxon>Bacillati</taxon>
        <taxon>Bacillota</taxon>
        <taxon>Bacilli</taxon>
        <taxon>Bacillales</taxon>
        <taxon>Paenibacillaceae</taxon>
        <taxon>Cohnella</taxon>
    </lineage>
</organism>
<name>A0ABV1KX79_9BACL</name>
<dbReference type="InterPro" id="IPR006379">
    <property type="entry name" value="HAD-SF_hydro_IIB"/>
</dbReference>
<sequence length="271" mass="30223">MPYRLIAMDLDDTLLTDELTVSDATRQAMTDAIALGAHLTIATGRMFDSAQKIARQVGLNVPIITYQGSLIKNLMDEEVLYERSVPVDVAEQLYEYCLAHGLHLQSYIDDRLHVPEENDKIRAYAKQSNIPYTIEPDFRRVIAHEKQTKLLIIDEPARLDSLLPELKALFGSKVHLTKSKPNYLEFLHPEGTKGHALRFLAAHYGIPMEETIAMGDAMNDHEMIETAGLGVAMANAVPALKEIADYITLSNNDDGVKHVLEKFVLNVAAVD</sequence>
<dbReference type="InterPro" id="IPR023214">
    <property type="entry name" value="HAD_sf"/>
</dbReference>
<dbReference type="EC" id="3.1.3.-" evidence="1"/>
<dbReference type="SFLD" id="SFLDS00003">
    <property type="entry name" value="Haloacid_Dehalogenase"/>
    <property type="match status" value="1"/>
</dbReference>
<gene>
    <name evidence="1" type="ORF">QJS35_20220</name>
</gene>
<protein>
    <submittedName>
        <fullName evidence="1">Cof-type HAD-IIB family hydrolase</fullName>
        <ecNumber evidence="1">3.1.3.-</ecNumber>
    </submittedName>
</protein>
<dbReference type="SFLD" id="SFLDG01140">
    <property type="entry name" value="C2.B:_Phosphomannomutase_and_P"/>
    <property type="match status" value="1"/>
</dbReference>
<dbReference type="PANTHER" id="PTHR10000">
    <property type="entry name" value="PHOSPHOSERINE PHOSPHATASE"/>
    <property type="match status" value="1"/>
</dbReference>
<accession>A0ABV1KX79</accession>
<dbReference type="Gene3D" id="3.40.50.1000">
    <property type="entry name" value="HAD superfamily/HAD-like"/>
    <property type="match status" value="1"/>
</dbReference>
<evidence type="ECO:0000313" key="2">
    <source>
        <dbReference type="Proteomes" id="UP001493487"/>
    </source>
</evidence>
<proteinExistence type="predicted"/>
<dbReference type="GO" id="GO:0016787">
    <property type="term" value="F:hydrolase activity"/>
    <property type="evidence" value="ECO:0007669"/>
    <property type="project" value="UniProtKB-KW"/>
</dbReference>
<dbReference type="PROSITE" id="PS01229">
    <property type="entry name" value="COF_2"/>
    <property type="match status" value="1"/>
</dbReference>
<dbReference type="NCBIfam" id="TIGR01484">
    <property type="entry name" value="HAD-SF-IIB"/>
    <property type="match status" value="1"/>
</dbReference>
<keyword evidence="1" id="KW-0378">Hydrolase</keyword>
<reference evidence="1 2" key="1">
    <citation type="journal article" date="2023" name="Genome Announc.">
        <title>Pan-Genome Analyses of the Genus Cohnella and Proposal of the Novel Species Cohnella silvisoli sp. nov., Isolated from Forest Soil.</title>
        <authorList>
            <person name="Wang C."/>
            <person name="Mao L."/>
            <person name="Bao G."/>
            <person name="Zhu H."/>
        </authorList>
    </citation>
    <scope>NUCLEOTIDE SEQUENCE [LARGE SCALE GENOMIC DNA]</scope>
    <source>
        <strain evidence="1 2">NL03-T5-1</strain>
    </source>
</reference>
<dbReference type="InterPro" id="IPR000150">
    <property type="entry name" value="Cof"/>
</dbReference>
<evidence type="ECO:0000313" key="1">
    <source>
        <dbReference type="EMBL" id="MEQ4484714.1"/>
    </source>
</evidence>
<dbReference type="NCBIfam" id="TIGR00099">
    <property type="entry name" value="Cof-subfamily"/>
    <property type="match status" value="1"/>
</dbReference>